<gene>
    <name evidence="1" type="ORF">HaLaN_00672</name>
</gene>
<comment type="caution">
    <text evidence="1">The sequence shown here is derived from an EMBL/GenBank/DDBJ whole genome shotgun (WGS) entry which is preliminary data.</text>
</comment>
<dbReference type="AlphaFoldDB" id="A0A699YJI9"/>
<dbReference type="EMBL" id="BLLF01000022">
    <property type="protein sequence ID" value="GFH06099.1"/>
    <property type="molecule type" value="Genomic_DNA"/>
</dbReference>
<sequence length="61" mass="6907">MRHGDFMQTLENATAWKADRSIWTSVRIHQDAKGEGLSAERLLADSVRSGTVWRPEADHVD</sequence>
<name>A0A699YJI9_HAELA</name>
<organism evidence="1 2">
    <name type="scientific">Haematococcus lacustris</name>
    <name type="common">Green alga</name>
    <name type="synonym">Haematococcus pluvialis</name>
    <dbReference type="NCBI Taxonomy" id="44745"/>
    <lineage>
        <taxon>Eukaryota</taxon>
        <taxon>Viridiplantae</taxon>
        <taxon>Chlorophyta</taxon>
        <taxon>core chlorophytes</taxon>
        <taxon>Chlorophyceae</taxon>
        <taxon>CS clade</taxon>
        <taxon>Chlamydomonadales</taxon>
        <taxon>Haematococcaceae</taxon>
        <taxon>Haematococcus</taxon>
    </lineage>
</organism>
<keyword evidence="2" id="KW-1185">Reference proteome</keyword>
<protein>
    <submittedName>
        <fullName evidence="1">Uncharacterized protein</fullName>
    </submittedName>
</protein>
<proteinExistence type="predicted"/>
<accession>A0A699YJI9</accession>
<reference evidence="1 2" key="1">
    <citation type="submission" date="2020-02" db="EMBL/GenBank/DDBJ databases">
        <title>Draft genome sequence of Haematococcus lacustris strain NIES-144.</title>
        <authorList>
            <person name="Morimoto D."/>
            <person name="Nakagawa S."/>
            <person name="Yoshida T."/>
            <person name="Sawayama S."/>
        </authorList>
    </citation>
    <scope>NUCLEOTIDE SEQUENCE [LARGE SCALE GENOMIC DNA]</scope>
    <source>
        <strain evidence="1 2">NIES-144</strain>
    </source>
</reference>
<dbReference type="Proteomes" id="UP000485058">
    <property type="component" value="Unassembled WGS sequence"/>
</dbReference>
<evidence type="ECO:0000313" key="1">
    <source>
        <dbReference type="EMBL" id="GFH06099.1"/>
    </source>
</evidence>
<evidence type="ECO:0000313" key="2">
    <source>
        <dbReference type="Proteomes" id="UP000485058"/>
    </source>
</evidence>